<dbReference type="EMBL" id="JAEAOA010001872">
    <property type="protein sequence ID" value="KAK3575967.1"/>
    <property type="molecule type" value="Genomic_DNA"/>
</dbReference>
<dbReference type="SUPFAM" id="SSF50978">
    <property type="entry name" value="WD40 repeat-like"/>
    <property type="match status" value="1"/>
</dbReference>
<reference evidence="1" key="2">
    <citation type="journal article" date="2021" name="Genome Biol. Evol.">
        <title>Developing a high-quality reference genome for a parasitic bivalve with doubly uniparental inheritance (Bivalvia: Unionida).</title>
        <authorList>
            <person name="Smith C.H."/>
        </authorList>
    </citation>
    <scope>NUCLEOTIDE SEQUENCE</scope>
    <source>
        <strain evidence="1">CHS0354</strain>
        <tissue evidence="1">Mantle</tissue>
    </source>
</reference>
<proteinExistence type="predicted"/>
<dbReference type="Pfam" id="PF00400">
    <property type="entry name" value="WD40"/>
    <property type="match status" value="1"/>
</dbReference>
<evidence type="ECO:0000313" key="2">
    <source>
        <dbReference type="Proteomes" id="UP001195483"/>
    </source>
</evidence>
<dbReference type="InterPro" id="IPR001680">
    <property type="entry name" value="WD40_rpt"/>
</dbReference>
<comment type="caution">
    <text evidence="1">The sequence shown here is derived from an EMBL/GenBank/DDBJ whole genome shotgun (WGS) entry which is preliminary data.</text>
</comment>
<sequence>MGHPDREEFMSFAGHPNNVTVVNTASLVDFSLLSVSRDISVWDLREKSSKCIKTLSSSGLTQNGPVNFFSTTRQIDLTPGDHVADIVINPSGDLIYGATGNVVRVWDLRTTQLTQPMLCVQIYRQQKLSGGHQAAIMVLAVDHKEDSDILVTGSKDHYIKQVKTTNILIMLKWFIG</sequence>
<accession>A0AAE0RM49</accession>
<organism evidence="1 2">
    <name type="scientific">Potamilus streckersoni</name>
    <dbReference type="NCBI Taxonomy" id="2493646"/>
    <lineage>
        <taxon>Eukaryota</taxon>
        <taxon>Metazoa</taxon>
        <taxon>Spiralia</taxon>
        <taxon>Lophotrochozoa</taxon>
        <taxon>Mollusca</taxon>
        <taxon>Bivalvia</taxon>
        <taxon>Autobranchia</taxon>
        <taxon>Heteroconchia</taxon>
        <taxon>Palaeoheterodonta</taxon>
        <taxon>Unionida</taxon>
        <taxon>Unionoidea</taxon>
        <taxon>Unionidae</taxon>
        <taxon>Ambleminae</taxon>
        <taxon>Lampsilini</taxon>
        <taxon>Potamilus</taxon>
    </lineage>
</organism>
<reference evidence="1" key="3">
    <citation type="submission" date="2023-05" db="EMBL/GenBank/DDBJ databases">
        <authorList>
            <person name="Smith C.H."/>
        </authorList>
    </citation>
    <scope>NUCLEOTIDE SEQUENCE</scope>
    <source>
        <strain evidence="1">CHS0354</strain>
        <tissue evidence="1">Mantle</tissue>
    </source>
</reference>
<protein>
    <submittedName>
        <fullName evidence="1">Uncharacterized protein</fullName>
    </submittedName>
</protein>
<dbReference type="AlphaFoldDB" id="A0AAE0RM49"/>
<dbReference type="Proteomes" id="UP001195483">
    <property type="component" value="Unassembled WGS sequence"/>
</dbReference>
<dbReference type="InterPro" id="IPR036322">
    <property type="entry name" value="WD40_repeat_dom_sf"/>
</dbReference>
<dbReference type="SMART" id="SM00320">
    <property type="entry name" value="WD40"/>
    <property type="match status" value="3"/>
</dbReference>
<dbReference type="Gene3D" id="2.130.10.10">
    <property type="entry name" value="YVTN repeat-like/Quinoprotein amine dehydrogenase"/>
    <property type="match status" value="1"/>
</dbReference>
<dbReference type="InterPro" id="IPR015943">
    <property type="entry name" value="WD40/YVTN_repeat-like_dom_sf"/>
</dbReference>
<gene>
    <name evidence="1" type="ORF">CHS0354_031231</name>
</gene>
<name>A0AAE0RM49_9BIVA</name>
<evidence type="ECO:0000313" key="1">
    <source>
        <dbReference type="EMBL" id="KAK3575967.1"/>
    </source>
</evidence>
<reference evidence="1" key="1">
    <citation type="journal article" date="2021" name="Genome Biol. Evol.">
        <title>A High-Quality Reference Genome for a Parasitic Bivalve with Doubly Uniparental Inheritance (Bivalvia: Unionida).</title>
        <authorList>
            <person name="Smith C.H."/>
        </authorList>
    </citation>
    <scope>NUCLEOTIDE SEQUENCE</scope>
    <source>
        <strain evidence="1">CHS0354</strain>
    </source>
</reference>
<keyword evidence="2" id="KW-1185">Reference proteome</keyword>